<gene>
    <name evidence="2" type="ORF">L1994_01190</name>
</gene>
<dbReference type="Pfam" id="PF01568">
    <property type="entry name" value="Molydop_binding"/>
    <property type="match status" value="1"/>
</dbReference>
<protein>
    <submittedName>
        <fullName evidence="2">Molybdopterin dinucleotide-binding protein</fullName>
    </submittedName>
</protein>
<dbReference type="SUPFAM" id="SSF50692">
    <property type="entry name" value="ADC-like"/>
    <property type="match status" value="1"/>
</dbReference>
<name>A0AAF0FW54_9EURY</name>
<proteinExistence type="predicted"/>
<evidence type="ECO:0000313" key="2">
    <source>
        <dbReference type="EMBL" id="WFN37040.1"/>
    </source>
</evidence>
<reference evidence="2" key="1">
    <citation type="submission" date="2022-01" db="EMBL/GenBank/DDBJ databases">
        <title>Complete genome of Methanomicrobium antiquum DSM 21220.</title>
        <authorList>
            <person name="Chen S.-C."/>
            <person name="You Y.-T."/>
            <person name="Zhou Y.-Z."/>
            <person name="Lai M.-C."/>
        </authorList>
    </citation>
    <scope>NUCLEOTIDE SEQUENCE</scope>
    <source>
        <strain evidence="2">DSM 21220</strain>
    </source>
</reference>
<dbReference type="Proteomes" id="UP001218895">
    <property type="component" value="Chromosome"/>
</dbReference>
<dbReference type="GO" id="GO:0043546">
    <property type="term" value="F:molybdopterin cofactor binding"/>
    <property type="evidence" value="ECO:0007669"/>
    <property type="project" value="InterPro"/>
</dbReference>
<dbReference type="AlphaFoldDB" id="A0AAF0FW54"/>
<dbReference type="InterPro" id="IPR012040">
    <property type="entry name" value="Formylmethanofuran_DH_dsu"/>
</dbReference>
<accession>A0AAF0FW54</accession>
<sequence>MKFEMITGRTIRQGEFVEHKLSAEYSKETSSCHINPVDMMILGISNDDNVLLKSTHDEIVMSAVEDSNIKRGTIFVPYGPYCNKIIPYETHGTGMPDYKSSVVEITHTDKQISPVFDLFREIGGQEI</sequence>
<keyword evidence="3" id="KW-1185">Reference proteome</keyword>
<dbReference type="PIRSF" id="PIRSF015873">
    <property type="entry name" value="FwdD"/>
    <property type="match status" value="1"/>
</dbReference>
<dbReference type="RefSeq" id="WP_278099878.1">
    <property type="nucleotide sequence ID" value="NZ_CP091092.1"/>
</dbReference>
<dbReference type="GeneID" id="79948967"/>
<dbReference type="Gene3D" id="2.40.40.20">
    <property type="match status" value="1"/>
</dbReference>
<dbReference type="GO" id="GO:0016491">
    <property type="term" value="F:oxidoreductase activity"/>
    <property type="evidence" value="ECO:0007669"/>
    <property type="project" value="InterPro"/>
</dbReference>
<organism evidence="2 3">
    <name type="scientific">Methanomicrobium antiquum</name>
    <dbReference type="NCBI Taxonomy" id="487686"/>
    <lineage>
        <taxon>Archaea</taxon>
        <taxon>Methanobacteriati</taxon>
        <taxon>Methanobacteriota</taxon>
        <taxon>Stenosarchaea group</taxon>
        <taxon>Methanomicrobia</taxon>
        <taxon>Methanomicrobiales</taxon>
        <taxon>Methanomicrobiaceae</taxon>
        <taxon>Methanomicrobium</taxon>
    </lineage>
</organism>
<dbReference type="EMBL" id="CP091092">
    <property type="protein sequence ID" value="WFN37040.1"/>
    <property type="molecule type" value="Genomic_DNA"/>
</dbReference>
<dbReference type="InterPro" id="IPR006657">
    <property type="entry name" value="MoPterin_dinucl-bd_dom"/>
</dbReference>
<evidence type="ECO:0000259" key="1">
    <source>
        <dbReference type="Pfam" id="PF01568"/>
    </source>
</evidence>
<evidence type="ECO:0000313" key="3">
    <source>
        <dbReference type="Proteomes" id="UP001218895"/>
    </source>
</evidence>
<dbReference type="KEGG" id="manq:L1994_01190"/>
<dbReference type="InterPro" id="IPR009010">
    <property type="entry name" value="Asp_de-COase-like_dom_sf"/>
</dbReference>
<feature type="domain" description="Molybdopterin dinucleotide-binding" evidence="1">
    <location>
        <begin position="4"/>
        <end position="100"/>
    </location>
</feature>